<sequence>MSEVLRFHSVSFIRNDKIILDEVNFSLKQGESLAIVGRNGAGKTTLINLLFGYLWPTTGSISAFGETFGETPMAPLQNQMGIVQPGHQETLLQRLTCFEMVITGVIGTLGLYKEPTPEQTKIAYELLASIGLLHKSDQLYQTLSSGEKMKVLLLRAFGEGKQILILDEPTAALDLTARVDFGKSMDTLKKKNPNLTRILITHRIEEIPEDFDKVLLLKEGKVLAFGEKSSVFSDENLSKLYDLKLSMGKKKGQYHITVLS</sequence>
<keyword evidence="3" id="KW-0547">Nucleotide-binding</keyword>
<dbReference type="PANTHER" id="PTHR42734:SF17">
    <property type="entry name" value="METAL TRANSPORT SYSTEM ATP-BINDING PROTEIN TM_0124-RELATED"/>
    <property type="match status" value="1"/>
</dbReference>
<dbReference type="InterPro" id="IPR050153">
    <property type="entry name" value="Metal_Ion_Import_ABC"/>
</dbReference>
<dbReference type="Gene3D" id="3.40.50.300">
    <property type="entry name" value="P-loop containing nucleotide triphosphate hydrolases"/>
    <property type="match status" value="1"/>
</dbReference>
<dbReference type="OrthoDB" id="9789994at2"/>
<dbReference type="RefSeq" id="WP_015676302.1">
    <property type="nucleotide sequence ID" value="NZ_AOGX02000013.1"/>
</dbReference>
<dbReference type="AlphaFoldDB" id="A0A5E8HFN9"/>
<evidence type="ECO:0000313" key="6">
    <source>
        <dbReference type="EMBL" id="EOQ90281.1"/>
    </source>
</evidence>
<evidence type="ECO:0000256" key="4">
    <source>
        <dbReference type="ARBA" id="ARBA00022840"/>
    </source>
</evidence>
<dbReference type="InterPro" id="IPR003593">
    <property type="entry name" value="AAA+_ATPase"/>
</dbReference>
<comment type="caution">
    <text evidence="6">The sequence shown here is derived from an EMBL/GenBank/DDBJ whole genome shotgun (WGS) entry which is preliminary data.</text>
</comment>
<name>A0A5E8HFN9_9LEPT</name>
<evidence type="ECO:0000256" key="3">
    <source>
        <dbReference type="ARBA" id="ARBA00022741"/>
    </source>
</evidence>
<evidence type="ECO:0000256" key="2">
    <source>
        <dbReference type="ARBA" id="ARBA00022448"/>
    </source>
</evidence>
<dbReference type="GO" id="GO:0005524">
    <property type="term" value="F:ATP binding"/>
    <property type="evidence" value="ECO:0007669"/>
    <property type="project" value="UniProtKB-KW"/>
</dbReference>
<dbReference type="PROSITE" id="PS50893">
    <property type="entry name" value="ABC_TRANSPORTER_2"/>
    <property type="match status" value="1"/>
</dbReference>
<gene>
    <name evidence="6" type="ORF">LEP1GSC202_0483</name>
</gene>
<proteinExistence type="inferred from homology"/>
<keyword evidence="4 6" id="KW-0067">ATP-binding</keyword>
<dbReference type="Pfam" id="PF00005">
    <property type="entry name" value="ABC_tran"/>
    <property type="match status" value="1"/>
</dbReference>
<protein>
    <submittedName>
        <fullName evidence="6">ABC transporter, ATP-binding protein</fullName>
    </submittedName>
</protein>
<dbReference type="InterPro" id="IPR017871">
    <property type="entry name" value="ABC_transporter-like_CS"/>
</dbReference>
<accession>A0A5E8HFN9</accession>
<dbReference type="GO" id="GO:0016887">
    <property type="term" value="F:ATP hydrolysis activity"/>
    <property type="evidence" value="ECO:0007669"/>
    <property type="project" value="InterPro"/>
</dbReference>
<comment type="similarity">
    <text evidence="1">Belongs to the ABC transporter superfamily.</text>
</comment>
<dbReference type="SMART" id="SM00382">
    <property type="entry name" value="AAA"/>
    <property type="match status" value="1"/>
</dbReference>
<keyword evidence="2" id="KW-0813">Transport</keyword>
<reference evidence="6 7" key="1">
    <citation type="submission" date="2013-04" db="EMBL/GenBank/DDBJ databases">
        <authorList>
            <person name="Harkins D.M."/>
            <person name="Durkin A.S."/>
            <person name="Brinkac L.M."/>
            <person name="Haft D.H."/>
            <person name="Selengut J.D."/>
            <person name="Sanka R."/>
            <person name="DePew J."/>
            <person name="Purushe J."/>
            <person name="Hartskeerl R.A."/>
            <person name="Ahmed A."/>
            <person name="van der Linden H."/>
            <person name="Goris M.G.A."/>
            <person name="Vinetz J.M."/>
            <person name="Sutton G.G."/>
            <person name="Nierman W.C."/>
            <person name="Fouts D.E."/>
        </authorList>
    </citation>
    <scope>NUCLEOTIDE SEQUENCE [LARGE SCALE GENOMIC DNA]</scope>
    <source>
        <strain evidence="6 7">Sao Paulo</strain>
    </source>
</reference>
<dbReference type="InterPro" id="IPR027417">
    <property type="entry name" value="P-loop_NTPase"/>
</dbReference>
<dbReference type="PANTHER" id="PTHR42734">
    <property type="entry name" value="METAL TRANSPORT SYSTEM ATP-BINDING PROTEIN TM_0124-RELATED"/>
    <property type="match status" value="1"/>
</dbReference>
<dbReference type="SUPFAM" id="SSF52540">
    <property type="entry name" value="P-loop containing nucleoside triphosphate hydrolases"/>
    <property type="match status" value="1"/>
</dbReference>
<dbReference type="STRING" id="1249483.LEP1GSC202_0483"/>
<dbReference type="PROSITE" id="PS00211">
    <property type="entry name" value="ABC_TRANSPORTER_1"/>
    <property type="match status" value="1"/>
</dbReference>
<feature type="domain" description="ABC transporter" evidence="5">
    <location>
        <begin position="5"/>
        <end position="244"/>
    </location>
</feature>
<evidence type="ECO:0000256" key="1">
    <source>
        <dbReference type="ARBA" id="ARBA00005417"/>
    </source>
</evidence>
<organism evidence="6 7">
    <name type="scientific">Leptospira yanagawae serovar Saopaulo str. Sao Paulo = ATCC 700523</name>
    <dbReference type="NCBI Taxonomy" id="1249483"/>
    <lineage>
        <taxon>Bacteria</taxon>
        <taxon>Pseudomonadati</taxon>
        <taxon>Spirochaetota</taxon>
        <taxon>Spirochaetia</taxon>
        <taxon>Leptospirales</taxon>
        <taxon>Leptospiraceae</taxon>
        <taxon>Leptospira</taxon>
    </lineage>
</organism>
<dbReference type="Proteomes" id="UP000013996">
    <property type="component" value="Unassembled WGS sequence"/>
</dbReference>
<evidence type="ECO:0000313" key="7">
    <source>
        <dbReference type="Proteomes" id="UP000013996"/>
    </source>
</evidence>
<dbReference type="InterPro" id="IPR003439">
    <property type="entry name" value="ABC_transporter-like_ATP-bd"/>
</dbReference>
<evidence type="ECO:0000259" key="5">
    <source>
        <dbReference type="PROSITE" id="PS50893"/>
    </source>
</evidence>
<dbReference type="EMBL" id="AOGX02000013">
    <property type="protein sequence ID" value="EOQ90281.1"/>
    <property type="molecule type" value="Genomic_DNA"/>
</dbReference>